<dbReference type="AlphaFoldDB" id="A0A0Q0PY31"/>
<accession>A0A0Q0PY31</accession>
<organism evidence="1 2">
    <name type="scientific">Vibrio metoecus</name>
    <dbReference type="NCBI Taxonomy" id="1481663"/>
    <lineage>
        <taxon>Bacteria</taxon>
        <taxon>Pseudomonadati</taxon>
        <taxon>Pseudomonadota</taxon>
        <taxon>Gammaproteobacteria</taxon>
        <taxon>Vibrionales</taxon>
        <taxon>Vibrionaceae</taxon>
        <taxon>Vibrio</taxon>
    </lineage>
</organism>
<dbReference type="RefSeq" id="WP_055030486.1">
    <property type="nucleotide sequence ID" value="NZ_CABMIR010000003.1"/>
</dbReference>
<evidence type="ECO:0000313" key="2">
    <source>
        <dbReference type="Proteomes" id="UP000050491"/>
    </source>
</evidence>
<dbReference type="EMBL" id="LBGP01000001">
    <property type="protein sequence ID" value="KQB04532.1"/>
    <property type="molecule type" value="Genomic_DNA"/>
</dbReference>
<gene>
    <name evidence="1" type="ORF">XV92_00595</name>
</gene>
<name>A0A0Q0PY31_VIBMT</name>
<evidence type="ECO:0000313" key="1">
    <source>
        <dbReference type="EMBL" id="KQB04532.1"/>
    </source>
</evidence>
<proteinExistence type="predicted"/>
<evidence type="ECO:0008006" key="3">
    <source>
        <dbReference type="Google" id="ProtNLM"/>
    </source>
</evidence>
<protein>
    <recommendedName>
        <fullName evidence="3">C factor cell-cell signaling protein</fullName>
    </recommendedName>
</protein>
<dbReference type="OrthoDB" id="6401390at2"/>
<comment type="caution">
    <text evidence="1">The sequence shown here is derived from an EMBL/GenBank/DDBJ whole genome shotgun (WGS) entry which is preliminary data.</text>
</comment>
<dbReference type="PATRIC" id="fig|1481663.10.peg.3292"/>
<reference evidence="1 2" key="1">
    <citation type="journal article" date="2015" name="Genome Biol. Evol.">
        <title>The Dynamics of Genetic Interactions between Vibrio metoecus and Vibrio cholerae, Two Close Relatives Co-Occurring in the Environment.</title>
        <authorList>
            <person name="Orata F.D."/>
            <person name="Kirchberger P.C."/>
            <person name="Meheust R."/>
            <person name="Barlow E.J."/>
            <person name="Tarr C.L."/>
            <person name="Boucher Y."/>
        </authorList>
    </citation>
    <scope>NUCLEOTIDE SEQUENCE [LARGE SCALE GENOMIC DNA]</scope>
    <source>
        <strain evidence="1 2">YB5B04</strain>
    </source>
</reference>
<sequence>MKVLIQFDQAGSYKDSFWDEPVFHAKGELFPVTPISAVELIENSQAHLYIDENGELVIS</sequence>
<dbReference type="Proteomes" id="UP000050491">
    <property type="component" value="Unassembled WGS sequence"/>
</dbReference>